<protein>
    <recommendedName>
        <fullName evidence="8">Zn(2)-C6 fungal-type domain-containing protein</fullName>
    </recommendedName>
</protein>
<evidence type="ECO:0000256" key="2">
    <source>
        <dbReference type="ARBA" id="ARBA00022833"/>
    </source>
</evidence>
<dbReference type="GO" id="GO:0000981">
    <property type="term" value="F:DNA-binding transcription factor activity, RNA polymerase II-specific"/>
    <property type="evidence" value="ECO:0007669"/>
    <property type="project" value="InterPro"/>
</dbReference>
<evidence type="ECO:0008006" key="8">
    <source>
        <dbReference type="Google" id="ProtNLM"/>
    </source>
</evidence>
<sequence>MDPLACNSCSRSFSTAPAFDRHRLRCRSRPRARKKACAECSRSKVRCDQGVPACSRLVFPSTLAGSAPLTPASNTPQSLWAPGDAQGPGLTDPLYPLSETGWVSDAVGDWEAFSFSDAVHGSAEGSLANIDALAAHSNSRSLIPENATPDSFQGLSAYLGEKWRTAESGVEFIERVLKGHIDGLACGLPPALFIHFRDWDETRRPLVLSEAKVLAQIYATRTPDVDSLLSRSIDTQLLLIQRNVTVLLYAMLRIYRSGPTASECIDRVSLRLMQHVLSKSLHCMTPHTDVTPSDWESWIQDESIRRFFFTLHALDYVTHARQALPTELCALFSDAPLPCPLHIWEASTAEEWAVRYRAWEEYCSPGGPLRARDVLFWVQGKRSGREEQLRVWFQGVGDALGGGVFECARAQTRVAGVEGLF</sequence>
<proteinExistence type="predicted"/>
<dbReference type="PANTHER" id="PTHR47660">
    <property type="entry name" value="TRANSCRIPTION FACTOR WITH C2H2 AND ZN(2)-CYS(6) DNA BINDING DOMAIN (EUROFUNG)-RELATED-RELATED"/>
    <property type="match status" value="1"/>
</dbReference>
<keyword evidence="1" id="KW-0479">Metal-binding</keyword>
<dbReference type="AlphaFoldDB" id="A0AAN6SSI6"/>
<keyword evidence="4" id="KW-0804">Transcription</keyword>
<keyword evidence="7" id="KW-1185">Reference proteome</keyword>
<evidence type="ECO:0000256" key="3">
    <source>
        <dbReference type="ARBA" id="ARBA00023015"/>
    </source>
</evidence>
<dbReference type="InterPro" id="IPR001138">
    <property type="entry name" value="Zn2Cys6_DnaBD"/>
</dbReference>
<organism evidence="6 7">
    <name type="scientific">Parachaetomium inaequale</name>
    <dbReference type="NCBI Taxonomy" id="2588326"/>
    <lineage>
        <taxon>Eukaryota</taxon>
        <taxon>Fungi</taxon>
        <taxon>Dikarya</taxon>
        <taxon>Ascomycota</taxon>
        <taxon>Pezizomycotina</taxon>
        <taxon>Sordariomycetes</taxon>
        <taxon>Sordariomycetidae</taxon>
        <taxon>Sordariales</taxon>
        <taxon>Chaetomiaceae</taxon>
        <taxon>Parachaetomium</taxon>
    </lineage>
</organism>
<reference evidence="7" key="1">
    <citation type="journal article" date="2023" name="Mol. Phylogenet. Evol.">
        <title>Genome-scale phylogeny and comparative genomics of the fungal order Sordariales.</title>
        <authorList>
            <person name="Hensen N."/>
            <person name="Bonometti L."/>
            <person name="Westerberg I."/>
            <person name="Brannstrom I.O."/>
            <person name="Guillou S."/>
            <person name="Cros-Aarteil S."/>
            <person name="Calhoun S."/>
            <person name="Haridas S."/>
            <person name="Kuo A."/>
            <person name="Mondo S."/>
            <person name="Pangilinan J."/>
            <person name="Riley R."/>
            <person name="LaButti K."/>
            <person name="Andreopoulos B."/>
            <person name="Lipzen A."/>
            <person name="Chen C."/>
            <person name="Yan M."/>
            <person name="Daum C."/>
            <person name="Ng V."/>
            <person name="Clum A."/>
            <person name="Steindorff A."/>
            <person name="Ohm R.A."/>
            <person name="Martin F."/>
            <person name="Silar P."/>
            <person name="Natvig D.O."/>
            <person name="Lalanne C."/>
            <person name="Gautier V."/>
            <person name="Ament-Velasquez S.L."/>
            <person name="Kruys A."/>
            <person name="Hutchinson M.I."/>
            <person name="Powell A.J."/>
            <person name="Barry K."/>
            <person name="Miller A.N."/>
            <person name="Grigoriev I.V."/>
            <person name="Debuchy R."/>
            <person name="Gladieux P."/>
            <person name="Hiltunen Thoren M."/>
            <person name="Johannesson H."/>
        </authorList>
    </citation>
    <scope>NUCLEOTIDE SEQUENCE [LARGE SCALE GENOMIC DNA]</scope>
    <source>
        <strain evidence="7">CBS 284.82</strain>
    </source>
</reference>
<name>A0AAN6SSI6_9PEZI</name>
<gene>
    <name evidence="6" type="ORF">C8A01DRAFT_15677</name>
</gene>
<evidence type="ECO:0000256" key="4">
    <source>
        <dbReference type="ARBA" id="ARBA00023163"/>
    </source>
</evidence>
<dbReference type="GO" id="GO:0008270">
    <property type="term" value="F:zinc ion binding"/>
    <property type="evidence" value="ECO:0007669"/>
    <property type="project" value="InterPro"/>
</dbReference>
<evidence type="ECO:0000313" key="7">
    <source>
        <dbReference type="Proteomes" id="UP001303115"/>
    </source>
</evidence>
<keyword evidence="2" id="KW-0862">Zinc</keyword>
<evidence type="ECO:0000313" key="6">
    <source>
        <dbReference type="EMBL" id="KAK4040433.1"/>
    </source>
</evidence>
<dbReference type="EMBL" id="MU854377">
    <property type="protein sequence ID" value="KAK4040433.1"/>
    <property type="molecule type" value="Genomic_DNA"/>
</dbReference>
<accession>A0AAN6SSI6</accession>
<comment type="caution">
    <text evidence="6">The sequence shown here is derived from an EMBL/GenBank/DDBJ whole genome shotgun (WGS) entry which is preliminary data.</text>
</comment>
<keyword evidence="5" id="KW-0539">Nucleus</keyword>
<evidence type="ECO:0000256" key="1">
    <source>
        <dbReference type="ARBA" id="ARBA00022723"/>
    </source>
</evidence>
<dbReference type="PANTHER" id="PTHR47660:SF3">
    <property type="entry name" value="FINGER DOMAIN PROTEIN, PUTATIVE (AFU_ORTHOLOGUE AFUA_4G03310)-RELATED"/>
    <property type="match status" value="1"/>
</dbReference>
<dbReference type="CDD" id="cd00067">
    <property type="entry name" value="GAL4"/>
    <property type="match status" value="1"/>
</dbReference>
<dbReference type="Proteomes" id="UP001303115">
    <property type="component" value="Unassembled WGS sequence"/>
</dbReference>
<keyword evidence="3" id="KW-0805">Transcription regulation</keyword>
<evidence type="ECO:0000256" key="5">
    <source>
        <dbReference type="ARBA" id="ARBA00023242"/>
    </source>
</evidence>